<dbReference type="InterPro" id="IPR030391">
    <property type="entry name" value="MeTrfase_TrmA_CS"/>
</dbReference>
<dbReference type="InterPro" id="IPR029063">
    <property type="entry name" value="SAM-dependent_MTases_sf"/>
</dbReference>
<evidence type="ECO:0000256" key="3">
    <source>
        <dbReference type="ARBA" id="ARBA00022691"/>
    </source>
</evidence>
<dbReference type="AlphaFoldDB" id="A0A7C8FIH3"/>
<dbReference type="Proteomes" id="UP000481339">
    <property type="component" value="Unassembled WGS sequence"/>
</dbReference>
<feature type="domain" description="TRAM" evidence="5">
    <location>
        <begin position="1"/>
        <end position="52"/>
    </location>
</feature>
<comment type="similarity">
    <text evidence="4">Belongs to the class I-like SAM-binding methyltransferase superfamily. RNA M5U methyltransferase family.</text>
</comment>
<dbReference type="Pfam" id="PF05958">
    <property type="entry name" value="tRNA_U5-meth_tr"/>
    <property type="match status" value="1"/>
</dbReference>
<dbReference type="PROSITE" id="PS50926">
    <property type="entry name" value="TRAM"/>
    <property type="match status" value="1"/>
</dbReference>
<keyword evidence="1 4" id="KW-0489">Methyltransferase</keyword>
<feature type="binding site" evidence="4">
    <location>
        <position position="350"/>
    </location>
    <ligand>
        <name>S-adenosyl-L-methionine</name>
        <dbReference type="ChEBI" id="CHEBI:59789"/>
    </ligand>
</feature>
<reference evidence="6 7" key="1">
    <citation type="submission" date="2019-09" db="EMBL/GenBank/DDBJ databases">
        <title>Phylogeny of genus Pseudoclavibacter and closely related genus.</title>
        <authorList>
            <person name="Li Y."/>
        </authorList>
    </citation>
    <scope>NUCLEOTIDE SEQUENCE [LARGE SCALE GENOMIC DNA]</scope>
    <source>
        <strain evidence="6 7">JCM 16921</strain>
    </source>
</reference>
<feature type="binding site" evidence="4">
    <location>
        <position position="300"/>
    </location>
    <ligand>
        <name>S-adenosyl-L-methionine</name>
        <dbReference type="ChEBI" id="CHEBI:59789"/>
    </ligand>
</feature>
<dbReference type="Gene3D" id="3.40.50.150">
    <property type="entry name" value="Vaccinia Virus protein VP39"/>
    <property type="match status" value="1"/>
</dbReference>
<feature type="active site" description="Nucleophile" evidence="4">
    <location>
        <position position="377"/>
    </location>
</feature>
<dbReference type="GO" id="GO:0070041">
    <property type="term" value="F:rRNA (uridine-C5-)-methyltransferase activity"/>
    <property type="evidence" value="ECO:0007669"/>
    <property type="project" value="TreeGrafter"/>
</dbReference>
<name>A0A7C8FIH3_9MICO</name>
<feature type="binding site" evidence="4">
    <location>
        <position position="279"/>
    </location>
    <ligand>
        <name>S-adenosyl-L-methionine</name>
        <dbReference type="ChEBI" id="CHEBI:59789"/>
    </ligand>
</feature>
<dbReference type="PROSITE" id="PS51687">
    <property type="entry name" value="SAM_MT_RNA_M5U"/>
    <property type="match status" value="1"/>
</dbReference>
<dbReference type="Gene3D" id="2.40.50.140">
    <property type="entry name" value="Nucleic acid-binding proteins"/>
    <property type="match status" value="1"/>
</dbReference>
<dbReference type="EMBL" id="WBKA01000004">
    <property type="protein sequence ID" value="KAB1632017.1"/>
    <property type="molecule type" value="Genomic_DNA"/>
</dbReference>
<gene>
    <name evidence="6" type="ORF">F8O02_06315</name>
</gene>
<proteinExistence type="inferred from homology"/>
<dbReference type="GO" id="GO:0070475">
    <property type="term" value="P:rRNA base methylation"/>
    <property type="evidence" value="ECO:0007669"/>
    <property type="project" value="TreeGrafter"/>
</dbReference>
<keyword evidence="7" id="KW-1185">Reference proteome</keyword>
<dbReference type="Pfam" id="PF01938">
    <property type="entry name" value="TRAM"/>
    <property type="match status" value="1"/>
</dbReference>
<dbReference type="PANTHER" id="PTHR11061:SF30">
    <property type="entry name" value="TRNA (URACIL(54)-C(5))-METHYLTRANSFERASE"/>
    <property type="match status" value="1"/>
</dbReference>
<dbReference type="SUPFAM" id="SSF53335">
    <property type="entry name" value="S-adenosyl-L-methionine-dependent methyltransferases"/>
    <property type="match status" value="1"/>
</dbReference>
<dbReference type="InterPro" id="IPR002792">
    <property type="entry name" value="TRAM_dom"/>
</dbReference>
<dbReference type="OrthoDB" id="9804590at2"/>
<sequence>MDLDVTGVAHQGVFVARHEGRVVFVPDAIPGERVRARIVEERRRFARAVALEVLEASPDRRPHVLPEGGIDRAPGQRAGSADFGHIALPRQRELKATVLADALTRIGRFDAAEVAGWRLAVSPVGAEAGRDATDRPGLDITARPGRRWRTRETLHVDDAGRCGPYAARSHTVVPVAGLPLAVDELEELGAHRRPWPGHERVQLVIDEAAPFDAPGRARVIVDGGRGRTVLRRVHGVDFAVDEAGFWQVHRDAPATLVDTVAGLVDVDRIDADAPHLDLYGGVGLFAVWLARAGLAVTTVEADARASELAARNAASLGRVDARCEPAERFLRREAQQAPAGMYARSLVVLDPPRSGAGRRAIADLVRLAPAQVIYVACDPVALVRDARLLVDAGWRLDRLRAFDLFPHSHHFETVASFVR</sequence>
<evidence type="ECO:0000313" key="6">
    <source>
        <dbReference type="EMBL" id="KAB1632017.1"/>
    </source>
</evidence>
<dbReference type="SUPFAM" id="SSF50249">
    <property type="entry name" value="Nucleic acid-binding proteins"/>
    <property type="match status" value="1"/>
</dbReference>
<dbReference type="PANTHER" id="PTHR11061">
    <property type="entry name" value="RNA M5U METHYLTRANSFERASE"/>
    <property type="match status" value="1"/>
</dbReference>
<evidence type="ECO:0000256" key="1">
    <source>
        <dbReference type="ARBA" id="ARBA00022603"/>
    </source>
</evidence>
<evidence type="ECO:0000313" key="7">
    <source>
        <dbReference type="Proteomes" id="UP000481339"/>
    </source>
</evidence>
<dbReference type="InterPro" id="IPR012340">
    <property type="entry name" value="NA-bd_OB-fold"/>
</dbReference>
<evidence type="ECO:0000259" key="5">
    <source>
        <dbReference type="PROSITE" id="PS50926"/>
    </source>
</evidence>
<organism evidence="6 7">
    <name type="scientific">Pseudoclavibacter caeni</name>
    <dbReference type="NCBI Taxonomy" id="908846"/>
    <lineage>
        <taxon>Bacteria</taxon>
        <taxon>Bacillati</taxon>
        <taxon>Actinomycetota</taxon>
        <taxon>Actinomycetes</taxon>
        <taxon>Micrococcales</taxon>
        <taxon>Microbacteriaceae</taxon>
        <taxon>Pseudoclavibacter</taxon>
    </lineage>
</organism>
<evidence type="ECO:0000256" key="4">
    <source>
        <dbReference type="PROSITE-ProRule" id="PRU01024"/>
    </source>
</evidence>
<dbReference type="PROSITE" id="PS01231">
    <property type="entry name" value="TRMA_2"/>
    <property type="match status" value="1"/>
</dbReference>
<dbReference type="InterPro" id="IPR010280">
    <property type="entry name" value="U5_MeTrfase_fam"/>
</dbReference>
<protein>
    <submittedName>
        <fullName evidence="6">Class I SAM-dependent RNA methyltransferase</fullName>
    </submittedName>
</protein>
<feature type="binding site" evidence="4">
    <location>
        <position position="247"/>
    </location>
    <ligand>
        <name>S-adenosyl-L-methionine</name>
        <dbReference type="ChEBI" id="CHEBI:59789"/>
    </ligand>
</feature>
<comment type="caution">
    <text evidence="6">The sequence shown here is derived from an EMBL/GenBank/DDBJ whole genome shotgun (WGS) entry which is preliminary data.</text>
</comment>
<keyword evidence="2 4" id="KW-0808">Transferase</keyword>
<accession>A0A7C8FIH3</accession>
<evidence type="ECO:0000256" key="2">
    <source>
        <dbReference type="ARBA" id="ARBA00022679"/>
    </source>
</evidence>
<keyword evidence="3 4" id="KW-0949">S-adenosyl-L-methionine</keyword>